<evidence type="ECO:0000256" key="9">
    <source>
        <dbReference type="ARBA" id="ARBA00023277"/>
    </source>
</evidence>
<dbReference type="InterPro" id="IPR017853">
    <property type="entry name" value="GH"/>
</dbReference>
<evidence type="ECO:0000256" key="12">
    <source>
        <dbReference type="ARBA" id="ARBA00078160"/>
    </source>
</evidence>
<dbReference type="InterPro" id="IPR008979">
    <property type="entry name" value="Galactose-bd-like_sf"/>
</dbReference>
<dbReference type="EC" id="3.2.1.23" evidence="4"/>
<dbReference type="FunFam" id="2.102.20.10:FF:000001">
    <property type="entry name" value="Beta-galactosidase A"/>
    <property type="match status" value="1"/>
</dbReference>
<evidence type="ECO:0000313" key="17">
    <source>
        <dbReference type="Proteomes" id="UP000177622"/>
    </source>
</evidence>
<evidence type="ECO:0000256" key="6">
    <source>
        <dbReference type="ARBA" id="ARBA00022729"/>
    </source>
</evidence>
<dbReference type="InterPro" id="IPR036833">
    <property type="entry name" value="BetaGal_dom3_sf"/>
</dbReference>
<evidence type="ECO:0000259" key="15">
    <source>
        <dbReference type="SMART" id="SM01029"/>
    </source>
</evidence>
<dbReference type="InterPro" id="IPR025972">
    <property type="entry name" value="BetaGal_dom3"/>
</dbReference>
<dbReference type="GO" id="GO:0004565">
    <property type="term" value="F:beta-galactosidase activity"/>
    <property type="evidence" value="ECO:0007669"/>
    <property type="project" value="UniProtKB-EC"/>
</dbReference>
<dbReference type="EMBL" id="LXJU01000010">
    <property type="protein sequence ID" value="OGE52526.1"/>
    <property type="molecule type" value="Genomic_DNA"/>
</dbReference>
<gene>
    <name evidence="16" type="ORF">PENARI_c010G02136</name>
</gene>
<dbReference type="SMART" id="SM01029">
    <property type="entry name" value="BetaGal_dom2"/>
    <property type="match status" value="1"/>
</dbReference>
<keyword evidence="11" id="KW-0624">Polysaccharide degradation</keyword>
<dbReference type="GO" id="GO:0000272">
    <property type="term" value="P:polysaccharide catabolic process"/>
    <property type="evidence" value="ECO:0007669"/>
    <property type="project" value="UniProtKB-KW"/>
</dbReference>
<dbReference type="RefSeq" id="XP_022487968.1">
    <property type="nucleotide sequence ID" value="XM_022632151.1"/>
</dbReference>
<protein>
    <recommendedName>
        <fullName evidence="4">beta-galactosidase</fullName>
        <ecNumber evidence="4">3.2.1.23</ecNumber>
    </recommendedName>
    <alternativeName>
        <fullName evidence="12">Lactase A</fullName>
    </alternativeName>
</protein>
<feature type="domain" description="Beta-galactosidase" evidence="15">
    <location>
        <begin position="402"/>
        <end position="582"/>
    </location>
</feature>
<sequence>MARILNCLLLLLACLGTSIQANDQAVTQWPLQDDGLNTVVQWDHYSFQVNSQRIFIFSGEFHYWRIPVPDLWRDILEKIKAAGFTAFAFYSSWAYHAPNNATIDFTTGAHDITPIFDLAKELGLYIIVRPGPYVNAEASAGGFPLWLTTGEYGTLRNNDTRYTKAWTPYFTEMSQITSRYQVTDGHNSIVYQIENEYGNQWESSASLRVPNETAIHYMELLEANARANGITVPLTANDPNMNSHSWGSDWSNEGGNVDVAGVDSYPSCWTCDLSQCTSTNGAYVPFQVMDYYSYFEESQPNMPGFMPEFQGGSYNPWGGPEGGCPEDIGDDFANLFYRWNIGQRVTAMSLYMLFGGTNWGAIAAPVTASSYDYSAPISEDRSIGSKYHETKLLALFTRSARDLTMTDLVGNGTQYTDNAAVKAFELRNPETNAGFYATFHTNTSISTNEAFHLKVNTSAGLLTIPKHASALRLNGHQSKIIVTDFTFGPKKLLYSTAEVLTYAVFDKTPTLVLWVPTGESAEFSIKGAKSGSVKKCQGCSSVQFYKENGGLTAALTQGKGSTILDIDGVRVVVLDRSSAYEFWAPALTDDPFVPETEAVLVQGPYLVRGAKLTGSKLAITGDIVNATTLEVFAPKAVKSITWNGKSIKAKSTEYGSLKASLDAPKSIKLPAFSSWKANDSLPERFADYDDSGVAWVDANHMTTLNPRTPTYLPVLYADQYGFHNGVRLWRGYFNGTATGAFINVQGGSAFGWSAWLNGAFLGSYLGDANTAQANLTLSFANATLSTTTPNVLLIVHDDTGHDETTGALNPRGIFDASLLNSTSGFTHWRLAGTAGGESNLDPVRGVWNEDGLYGERVGWHLPGFDDSAWKTTSSSKSNSKGKSILSFEGATVRFFRTTIDLSLPSEHDISISFVLSTPAGTTNAYRAQLFVNGYQYGRYNPFIGNQVVYPVPVGILDYNGENTIAIAVWAQSDEGASIGVEWRVDYLAESSLDVASFETGGLRPRWDKGRVKYA</sequence>
<evidence type="ECO:0000256" key="4">
    <source>
        <dbReference type="ARBA" id="ARBA00012756"/>
    </source>
</evidence>
<dbReference type="STRING" id="1835702.A0A1F5LHI9"/>
<keyword evidence="6 14" id="KW-0732">Signal</keyword>
<comment type="similarity">
    <text evidence="3 13">Belongs to the glycosyl hydrolase 35 family.</text>
</comment>
<dbReference type="SUPFAM" id="SSF51011">
    <property type="entry name" value="Glycosyl hydrolase domain"/>
    <property type="match status" value="1"/>
</dbReference>
<evidence type="ECO:0000256" key="7">
    <source>
        <dbReference type="ARBA" id="ARBA00022801"/>
    </source>
</evidence>
<dbReference type="GeneID" id="34576885"/>
<evidence type="ECO:0000256" key="8">
    <source>
        <dbReference type="ARBA" id="ARBA00023180"/>
    </source>
</evidence>
<dbReference type="OrthoDB" id="1657402at2759"/>
<evidence type="ECO:0000313" key="16">
    <source>
        <dbReference type="EMBL" id="OGE52526.1"/>
    </source>
</evidence>
<evidence type="ECO:0000256" key="14">
    <source>
        <dbReference type="SAM" id="SignalP"/>
    </source>
</evidence>
<evidence type="ECO:0000256" key="10">
    <source>
        <dbReference type="ARBA" id="ARBA00023295"/>
    </source>
</evidence>
<comment type="catalytic activity">
    <reaction evidence="1">
        <text>Hydrolysis of terminal non-reducing beta-D-galactose residues in beta-D-galactosides.</text>
        <dbReference type="EC" id="3.2.1.23"/>
    </reaction>
</comment>
<evidence type="ECO:0000256" key="13">
    <source>
        <dbReference type="RuleBase" id="RU003679"/>
    </source>
</evidence>
<keyword evidence="7" id="KW-0378">Hydrolase</keyword>
<evidence type="ECO:0000256" key="3">
    <source>
        <dbReference type="ARBA" id="ARBA00009809"/>
    </source>
</evidence>
<dbReference type="FunFam" id="2.60.120.260:FF:000065">
    <property type="entry name" value="Beta-galactosidase A"/>
    <property type="match status" value="1"/>
</dbReference>
<organism evidence="16 17">
    <name type="scientific">Penicillium arizonense</name>
    <dbReference type="NCBI Taxonomy" id="1835702"/>
    <lineage>
        <taxon>Eukaryota</taxon>
        <taxon>Fungi</taxon>
        <taxon>Dikarya</taxon>
        <taxon>Ascomycota</taxon>
        <taxon>Pezizomycotina</taxon>
        <taxon>Eurotiomycetes</taxon>
        <taxon>Eurotiomycetidae</taxon>
        <taxon>Eurotiales</taxon>
        <taxon>Aspergillaceae</taxon>
        <taxon>Penicillium</taxon>
    </lineage>
</organism>
<dbReference type="SUPFAM" id="SSF117100">
    <property type="entry name" value="Beta-galactosidase LacA, domain 3"/>
    <property type="match status" value="1"/>
</dbReference>
<comment type="caution">
    <text evidence="16">The sequence shown here is derived from an EMBL/GenBank/DDBJ whole genome shotgun (WGS) entry which is preliminary data.</text>
</comment>
<feature type="chain" id="PRO_5009519602" description="beta-galactosidase" evidence="14">
    <location>
        <begin position="22"/>
        <end position="1014"/>
    </location>
</feature>
<accession>A0A1F5LHI9</accession>
<dbReference type="Pfam" id="PF13363">
    <property type="entry name" value="BetaGal_dom3"/>
    <property type="match status" value="1"/>
</dbReference>
<dbReference type="InterPro" id="IPR031330">
    <property type="entry name" value="Gly_Hdrlase_35_cat"/>
</dbReference>
<dbReference type="SUPFAM" id="SSF51445">
    <property type="entry name" value="(Trans)glycosidases"/>
    <property type="match status" value="1"/>
</dbReference>
<dbReference type="PRINTS" id="PR00742">
    <property type="entry name" value="GLHYDRLASE35"/>
</dbReference>
<dbReference type="Pfam" id="PF13364">
    <property type="entry name" value="BetaGal_ABD2"/>
    <property type="match status" value="2"/>
</dbReference>
<dbReference type="Pfam" id="PF10435">
    <property type="entry name" value="BetaGal_dom2"/>
    <property type="match status" value="1"/>
</dbReference>
<dbReference type="SUPFAM" id="SSF49785">
    <property type="entry name" value="Galactose-binding domain-like"/>
    <property type="match status" value="2"/>
</dbReference>
<dbReference type="PANTHER" id="PTHR23421">
    <property type="entry name" value="BETA-GALACTOSIDASE RELATED"/>
    <property type="match status" value="1"/>
</dbReference>
<dbReference type="InterPro" id="IPR018954">
    <property type="entry name" value="Betagal_dom2"/>
</dbReference>
<dbReference type="GO" id="GO:0005576">
    <property type="term" value="C:extracellular region"/>
    <property type="evidence" value="ECO:0007669"/>
    <property type="project" value="UniProtKB-SubCell"/>
</dbReference>
<keyword evidence="8" id="KW-0325">Glycoprotein</keyword>
<name>A0A1F5LHI9_PENAI</name>
<keyword evidence="5" id="KW-0964">Secreted</keyword>
<keyword evidence="10" id="KW-0326">Glycosidase</keyword>
<evidence type="ECO:0000256" key="1">
    <source>
        <dbReference type="ARBA" id="ARBA00001412"/>
    </source>
</evidence>
<dbReference type="InterPro" id="IPR037110">
    <property type="entry name" value="Betagal_dom2_sf"/>
</dbReference>
<dbReference type="Proteomes" id="UP000177622">
    <property type="component" value="Unassembled WGS sequence"/>
</dbReference>
<evidence type="ECO:0000256" key="11">
    <source>
        <dbReference type="ARBA" id="ARBA00023326"/>
    </source>
</evidence>
<feature type="signal peptide" evidence="14">
    <location>
        <begin position="1"/>
        <end position="21"/>
    </location>
</feature>
<dbReference type="Gene3D" id="2.60.120.260">
    <property type="entry name" value="Galactose-binding domain-like"/>
    <property type="match status" value="2"/>
</dbReference>
<evidence type="ECO:0000256" key="5">
    <source>
        <dbReference type="ARBA" id="ARBA00022525"/>
    </source>
</evidence>
<dbReference type="FunFam" id="2.60.390.10:FF:000001">
    <property type="entry name" value="Beta-galactosidase A"/>
    <property type="match status" value="1"/>
</dbReference>
<dbReference type="Pfam" id="PF01301">
    <property type="entry name" value="Glyco_hydro_35"/>
    <property type="match status" value="1"/>
</dbReference>
<reference evidence="16 17" key="1">
    <citation type="journal article" date="2016" name="Sci. Rep.">
        <title>Penicillium arizonense, a new, genome sequenced fungal species, reveals a high chemical diversity in secreted metabolites.</title>
        <authorList>
            <person name="Grijseels S."/>
            <person name="Nielsen J.C."/>
            <person name="Randelovic M."/>
            <person name="Nielsen J."/>
            <person name="Nielsen K.F."/>
            <person name="Workman M."/>
            <person name="Frisvad J.C."/>
        </authorList>
    </citation>
    <scope>NUCLEOTIDE SEQUENCE [LARGE SCALE GENOMIC DNA]</scope>
    <source>
        <strain evidence="16 17">CBS 141311</strain>
    </source>
</reference>
<dbReference type="InterPro" id="IPR025300">
    <property type="entry name" value="BetaGal_jelly_roll_dom"/>
</dbReference>
<keyword evidence="17" id="KW-1185">Reference proteome</keyword>
<dbReference type="Gene3D" id="2.102.20.10">
    <property type="entry name" value="Beta-galactosidase, domain 2"/>
    <property type="match status" value="1"/>
</dbReference>
<keyword evidence="9" id="KW-0119">Carbohydrate metabolism</keyword>
<proteinExistence type="inferred from homology"/>
<dbReference type="InterPro" id="IPR001944">
    <property type="entry name" value="Glycoside_Hdrlase_35"/>
</dbReference>
<dbReference type="FunFam" id="3.20.20.80:FF:000040">
    <property type="entry name" value="Beta-galactosidase A"/>
    <property type="match status" value="1"/>
</dbReference>
<dbReference type="AlphaFoldDB" id="A0A1F5LHI9"/>
<dbReference type="Gene3D" id="2.60.390.10">
    <property type="entry name" value="Beta-galactosidase, domain 3"/>
    <property type="match status" value="1"/>
</dbReference>
<evidence type="ECO:0000256" key="2">
    <source>
        <dbReference type="ARBA" id="ARBA00004613"/>
    </source>
</evidence>
<comment type="subcellular location">
    <subcellularLocation>
        <location evidence="2">Secreted</location>
    </subcellularLocation>
</comment>
<dbReference type="Gene3D" id="3.20.20.80">
    <property type="entry name" value="Glycosidases"/>
    <property type="match status" value="1"/>
</dbReference>